<dbReference type="InterPro" id="IPR011006">
    <property type="entry name" value="CheY-like_superfamily"/>
</dbReference>
<accession>A0ABV6U4B3</accession>
<dbReference type="Gene3D" id="3.40.50.2300">
    <property type="match status" value="1"/>
</dbReference>
<dbReference type="SMART" id="SM00448">
    <property type="entry name" value="REC"/>
    <property type="match status" value="1"/>
</dbReference>
<feature type="modified residue" description="4-aspartylphosphate" evidence="5">
    <location>
        <position position="67"/>
    </location>
</feature>
<feature type="domain" description="Response regulatory" evidence="7">
    <location>
        <begin position="16"/>
        <end position="132"/>
    </location>
</feature>
<dbReference type="PRINTS" id="PR00038">
    <property type="entry name" value="HTHLUXR"/>
</dbReference>
<reference evidence="8 9" key="1">
    <citation type="submission" date="2024-09" db="EMBL/GenBank/DDBJ databases">
        <authorList>
            <person name="Sun Q."/>
            <person name="Mori K."/>
        </authorList>
    </citation>
    <scope>NUCLEOTIDE SEQUENCE [LARGE SCALE GENOMIC DNA]</scope>
    <source>
        <strain evidence="8 9">TBRC 1851</strain>
    </source>
</reference>
<comment type="caution">
    <text evidence="8">The sequence shown here is derived from an EMBL/GenBank/DDBJ whole genome shotgun (WGS) entry which is preliminary data.</text>
</comment>
<dbReference type="CDD" id="cd06170">
    <property type="entry name" value="LuxR_C_like"/>
    <property type="match status" value="1"/>
</dbReference>
<dbReference type="RefSeq" id="WP_394301447.1">
    <property type="nucleotide sequence ID" value="NZ_JBHMQT010000030.1"/>
</dbReference>
<dbReference type="Pfam" id="PF00072">
    <property type="entry name" value="Response_reg"/>
    <property type="match status" value="1"/>
</dbReference>
<dbReference type="Pfam" id="PF00196">
    <property type="entry name" value="GerE"/>
    <property type="match status" value="1"/>
</dbReference>
<dbReference type="InterPro" id="IPR001789">
    <property type="entry name" value="Sig_transdc_resp-reg_receiver"/>
</dbReference>
<dbReference type="CDD" id="cd17535">
    <property type="entry name" value="REC_NarL-like"/>
    <property type="match status" value="1"/>
</dbReference>
<evidence type="ECO:0000313" key="9">
    <source>
        <dbReference type="Proteomes" id="UP001589870"/>
    </source>
</evidence>
<keyword evidence="1 5" id="KW-0597">Phosphoprotein</keyword>
<name>A0ABV6U4B3_9ACTN</name>
<evidence type="ECO:0000259" key="6">
    <source>
        <dbReference type="PROSITE" id="PS50043"/>
    </source>
</evidence>
<organism evidence="8 9">
    <name type="scientific">Sphaerimonospora cavernae</name>
    <dbReference type="NCBI Taxonomy" id="1740611"/>
    <lineage>
        <taxon>Bacteria</taxon>
        <taxon>Bacillati</taxon>
        <taxon>Actinomycetota</taxon>
        <taxon>Actinomycetes</taxon>
        <taxon>Streptosporangiales</taxon>
        <taxon>Streptosporangiaceae</taxon>
        <taxon>Sphaerimonospora</taxon>
    </lineage>
</organism>
<evidence type="ECO:0000256" key="2">
    <source>
        <dbReference type="ARBA" id="ARBA00023015"/>
    </source>
</evidence>
<keyword evidence="9" id="KW-1185">Reference proteome</keyword>
<dbReference type="InterPro" id="IPR000792">
    <property type="entry name" value="Tscrpt_reg_LuxR_C"/>
</dbReference>
<proteinExistence type="predicted"/>
<protein>
    <submittedName>
        <fullName evidence="8">Response regulator</fullName>
    </submittedName>
</protein>
<dbReference type="InterPro" id="IPR016032">
    <property type="entry name" value="Sig_transdc_resp-reg_C-effctor"/>
</dbReference>
<dbReference type="PANTHER" id="PTHR43214">
    <property type="entry name" value="TWO-COMPONENT RESPONSE REGULATOR"/>
    <property type="match status" value="1"/>
</dbReference>
<evidence type="ECO:0000256" key="5">
    <source>
        <dbReference type="PROSITE-ProRule" id="PRU00169"/>
    </source>
</evidence>
<dbReference type="PANTHER" id="PTHR43214:SF24">
    <property type="entry name" value="TRANSCRIPTIONAL REGULATORY PROTEIN NARL-RELATED"/>
    <property type="match status" value="1"/>
</dbReference>
<sequence>MSGAPESSTPESSGIGILIADDEVMIRAGLRLVIGTQPDLTVLGEASDGLTAIELAARVRPDVVLLDVAMPRMDGLEAARRILSLPRAPRVIMLTTYDTDGNLDRALRAGVSGFLLKVSPPEHLFAAIRSAVRGEALLDPAVTRRVIEGYVQAPAAAAAPGGLTAREEQVLRLIAQGLSNAEIAAALSISEATVSTHINRLLAKLRLRDRAQVVRYAYEAGLVRPGDRPAGSVG</sequence>
<keyword evidence="2" id="KW-0805">Transcription regulation</keyword>
<dbReference type="InterPro" id="IPR039420">
    <property type="entry name" value="WalR-like"/>
</dbReference>
<dbReference type="SUPFAM" id="SSF46894">
    <property type="entry name" value="C-terminal effector domain of the bipartite response regulators"/>
    <property type="match status" value="1"/>
</dbReference>
<feature type="domain" description="HTH luxR-type" evidence="6">
    <location>
        <begin position="156"/>
        <end position="221"/>
    </location>
</feature>
<dbReference type="PROSITE" id="PS50043">
    <property type="entry name" value="HTH_LUXR_2"/>
    <property type="match status" value="1"/>
</dbReference>
<evidence type="ECO:0000313" key="8">
    <source>
        <dbReference type="EMBL" id="MFC0863288.1"/>
    </source>
</evidence>
<evidence type="ECO:0000259" key="7">
    <source>
        <dbReference type="PROSITE" id="PS50110"/>
    </source>
</evidence>
<keyword evidence="3" id="KW-0238">DNA-binding</keyword>
<evidence type="ECO:0000256" key="1">
    <source>
        <dbReference type="ARBA" id="ARBA00022553"/>
    </source>
</evidence>
<evidence type="ECO:0000256" key="3">
    <source>
        <dbReference type="ARBA" id="ARBA00023125"/>
    </source>
</evidence>
<dbReference type="InterPro" id="IPR058245">
    <property type="entry name" value="NreC/VraR/RcsB-like_REC"/>
</dbReference>
<gene>
    <name evidence="8" type="ORF">ACFHYQ_13390</name>
</gene>
<evidence type="ECO:0000256" key="4">
    <source>
        <dbReference type="ARBA" id="ARBA00023163"/>
    </source>
</evidence>
<dbReference type="PROSITE" id="PS50110">
    <property type="entry name" value="RESPONSE_REGULATORY"/>
    <property type="match status" value="1"/>
</dbReference>
<dbReference type="EMBL" id="JBHMQT010000030">
    <property type="protein sequence ID" value="MFC0863288.1"/>
    <property type="molecule type" value="Genomic_DNA"/>
</dbReference>
<keyword evidence="4" id="KW-0804">Transcription</keyword>
<dbReference type="Proteomes" id="UP001589870">
    <property type="component" value="Unassembled WGS sequence"/>
</dbReference>
<dbReference type="SUPFAM" id="SSF52172">
    <property type="entry name" value="CheY-like"/>
    <property type="match status" value="1"/>
</dbReference>
<dbReference type="SMART" id="SM00421">
    <property type="entry name" value="HTH_LUXR"/>
    <property type="match status" value="1"/>
</dbReference>
<dbReference type="PROSITE" id="PS00622">
    <property type="entry name" value="HTH_LUXR_1"/>
    <property type="match status" value="1"/>
</dbReference>